<dbReference type="AlphaFoldDB" id="A0A3G8MC83"/>
<evidence type="ECO:0000259" key="4">
    <source>
        <dbReference type="Pfam" id="PF01464"/>
    </source>
</evidence>
<dbReference type="SUPFAM" id="SSF53955">
    <property type="entry name" value="Lysozyme-like"/>
    <property type="match status" value="1"/>
</dbReference>
<accession>A0A3G8MC83</accession>
<dbReference type="PANTHER" id="PTHR37423:SF2">
    <property type="entry name" value="MEMBRANE-BOUND LYTIC MUREIN TRANSGLYCOSYLASE C"/>
    <property type="match status" value="1"/>
</dbReference>
<dbReference type="InterPro" id="IPR008258">
    <property type="entry name" value="Transglycosylase_SLT_dom_1"/>
</dbReference>
<dbReference type="Proteomes" id="UP000273982">
    <property type="component" value="Plasmid pGW6_2"/>
</dbReference>
<dbReference type="InterPro" id="IPR023346">
    <property type="entry name" value="Lysozyme-like_dom_sf"/>
</dbReference>
<sequence length="187" mass="20186">MDDARLRELVAREAASIGVDENLALTILSLESNDGADLNSRRGARGPMQLMPDTAAQYGVRDICNPAENVHGAMQFLRDLSAQFGGNLMLIAAAYNAGPERVYQSRGVPAIAETVRYVANATNKYYGLEGASTRQAGGVAKQSRFHAPSIQETTEKPKADSKGPQWIGGSVLYVSSDDQENRNELLE</sequence>
<reference evidence="5 6" key="1">
    <citation type="submission" date="2018-11" db="EMBL/GenBank/DDBJ databases">
        <title>Genome squencing of methanotrophic bacteria isolated from alkaline groundwater in Korea.</title>
        <authorList>
            <person name="Nguyen L.N."/>
        </authorList>
    </citation>
    <scope>NUCLEOTIDE SEQUENCE [LARGE SCALE GENOMIC DNA]</scope>
    <source>
        <strain evidence="5 6">GW6</strain>
        <plasmid evidence="6">pgw6_2</plasmid>
    </source>
</reference>
<keyword evidence="5" id="KW-0614">Plasmid</keyword>
<evidence type="ECO:0000313" key="6">
    <source>
        <dbReference type="Proteomes" id="UP000273982"/>
    </source>
</evidence>
<organism evidence="5 6">
    <name type="scientific">Methylocystis rosea</name>
    <dbReference type="NCBI Taxonomy" id="173366"/>
    <lineage>
        <taxon>Bacteria</taxon>
        <taxon>Pseudomonadati</taxon>
        <taxon>Pseudomonadota</taxon>
        <taxon>Alphaproteobacteria</taxon>
        <taxon>Hyphomicrobiales</taxon>
        <taxon>Methylocystaceae</taxon>
        <taxon>Methylocystis</taxon>
    </lineage>
</organism>
<protein>
    <submittedName>
        <fullName evidence="5">Lytic transglycosylase domain-containing protein</fullName>
    </submittedName>
</protein>
<dbReference type="KEGG" id="mros:EHO51_19520"/>
<geneLocation type="plasmid" evidence="6">
    <name>pgw6_2</name>
</geneLocation>
<comment type="similarity">
    <text evidence="2">Belongs to the virb1 family.</text>
</comment>
<proteinExistence type="inferred from homology"/>
<evidence type="ECO:0000313" key="5">
    <source>
        <dbReference type="EMBL" id="AZG79144.1"/>
    </source>
</evidence>
<feature type="domain" description="Transglycosylase SLT" evidence="4">
    <location>
        <begin position="11"/>
        <end position="104"/>
    </location>
</feature>
<name>A0A3G8MC83_9HYPH</name>
<evidence type="ECO:0000256" key="3">
    <source>
        <dbReference type="SAM" id="MobiDB-lite"/>
    </source>
</evidence>
<gene>
    <name evidence="5" type="ORF">EHO51_19520</name>
</gene>
<feature type="region of interest" description="Disordered" evidence="3">
    <location>
        <begin position="137"/>
        <end position="187"/>
    </location>
</feature>
<evidence type="ECO:0000256" key="2">
    <source>
        <dbReference type="ARBA" id="ARBA00009387"/>
    </source>
</evidence>
<dbReference type="CDD" id="cd00254">
    <property type="entry name" value="LT-like"/>
    <property type="match status" value="1"/>
</dbReference>
<dbReference type="PANTHER" id="PTHR37423">
    <property type="entry name" value="SOLUBLE LYTIC MUREIN TRANSGLYCOSYLASE-RELATED"/>
    <property type="match status" value="1"/>
</dbReference>
<evidence type="ECO:0000256" key="1">
    <source>
        <dbReference type="ARBA" id="ARBA00007734"/>
    </source>
</evidence>
<comment type="similarity">
    <text evidence="1">Belongs to the transglycosylase Slt family.</text>
</comment>
<dbReference type="Pfam" id="PF01464">
    <property type="entry name" value="SLT"/>
    <property type="match status" value="1"/>
</dbReference>
<dbReference type="Gene3D" id="1.10.530.10">
    <property type="match status" value="1"/>
</dbReference>
<dbReference type="EMBL" id="CP034088">
    <property type="protein sequence ID" value="AZG79144.1"/>
    <property type="molecule type" value="Genomic_DNA"/>
</dbReference>